<dbReference type="AlphaFoldDB" id="Q2H7J2"/>
<feature type="region of interest" description="Disordered" evidence="2">
    <location>
        <begin position="1"/>
        <end position="77"/>
    </location>
</feature>
<organism evidence="3 4">
    <name type="scientific">Chaetomium globosum (strain ATCC 6205 / CBS 148.51 / DSM 1962 / NBRC 6347 / NRRL 1970)</name>
    <name type="common">Soil fungus</name>
    <dbReference type="NCBI Taxonomy" id="306901"/>
    <lineage>
        <taxon>Eukaryota</taxon>
        <taxon>Fungi</taxon>
        <taxon>Dikarya</taxon>
        <taxon>Ascomycota</taxon>
        <taxon>Pezizomycotina</taxon>
        <taxon>Sordariomycetes</taxon>
        <taxon>Sordariomycetidae</taxon>
        <taxon>Sordariales</taxon>
        <taxon>Chaetomiaceae</taxon>
        <taxon>Chaetomium</taxon>
    </lineage>
</organism>
<proteinExistence type="predicted"/>
<dbReference type="Proteomes" id="UP000001056">
    <property type="component" value="Unassembled WGS sequence"/>
</dbReference>
<dbReference type="VEuPathDB" id="FungiDB:CHGG_05373"/>
<evidence type="ECO:0000256" key="2">
    <source>
        <dbReference type="SAM" id="MobiDB-lite"/>
    </source>
</evidence>
<keyword evidence="1" id="KW-0175">Coiled coil</keyword>
<dbReference type="HOGENOM" id="CLU_1618806_0_0_1"/>
<sequence>MAGSAQDQIVVEVADQPSPLKRPSGAPKPSAKVREAMQPIEDATTASRRTTSDATRTVASRGTRALGGGNATNNEVGTGKTALQTLLEVLNAQRNEMRDTITELRDLVSKQQNTIQELHHQLQEYQRQMECALANTKAQLSEELRQARDQIDVLLRNPVFTASP</sequence>
<dbReference type="OMA" id="GISLKIW"/>
<evidence type="ECO:0000313" key="4">
    <source>
        <dbReference type="Proteomes" id="UP000001056"/>
    </source>
</evidence>
<feature type="compositionally biased region" description="Low complexity" evidence="2">
    <location>
        <begin position="42"/>
        <end position="61"/>
    </location>
</feature>
<name>Q2H7J2_CHAGB</name>
<dbReference type="Gene3D" id="6.10.250.3150">
    <property type="match status" value="1"/>
</dbReference>
<keyword evidence="4" id="KW-1185">Reference proteome</keyword>
<dbReference type="InParanoid" id="Q2H7J2"/>
<dbReference type="OrthoDB" id="5092834at2759"/>
<dbReference type="GeneID" id="4390059"/>
<dbReference type="RefSeq" id="XP_001221468.1">
    <property type="nucleotide sequence ID" value="XM_001221467.1"/>
</dbReference>
<evidence type="ECO:0000256" key="1">
    <source>
        <dbReference type="SAM" id="Coils"/>
    </source>
</evidence>
<reference evidence="4" key="1">
    <citation type="journal article" date="2015" name="Genome Announc.">
        <title>Draft genome sequence of the cellulolytic fungus Chaetomium globosum.</title>
        <authorList>
            <person name="Cuomo C.A."/>
            <person name="Untereiner W.A."/>
            <person name="Ma L.-J."/>
            <person name="Grabherr M."/>
            <person name="Birren B.W."/>
        </authorList>
    </citation>
    <scope>NUCLEOTIDE SEQUENCE [LARGE SCALE GENOMIC DNA]</scope>
    <source>
        <strain evidence="4">ATCC 6205 / CBS 148.51 / DSM 1962 / NBRC 6347 / NRRL 1970</strain>
    </source>
</reference>
<accession>Q2H7J2</accession>
<protein>
    <submittedName>
        <fullName evidence="3">Uncharacterized protein</fullName>
    </submittedName>
</protein>
<dbReference type="EMBL" id="CH408031">
    <property type="protein sequence ID" value="EAQ88754.1"/>
    <property type="molecule type" value="Genomic_DNA"/>
</dbReference>
<gene>
    <name evidence="3" type="ORF">CHGG_05373</name>
</gene>
<evidence type="ECO:0000313" key="3">
    <source>
        <dbReference type="EMBL" id="EAQ88754.1"/>
    </source>
</evidence>
<feature type="coiled-coil region" evidence="1">
    <location>
        <begin position="80"/>
        <end position="157"/>
    </location>
</feature>